<dbReference type="EnsemblMetazoa" id="CapteT205951">
    <property type="protein sequence ID" value="CapteP205951"/>
    <property type="gene ID" value="CapteG205951"/>
</dbReference>
<dbReference type="EMBL" id="KB307360">
    <property type="protein sequence ID" value="ELT98987.1"/>
    <property type="molecule type" value="Genomic_DNA"/>
</dbReference>
<reference evidence="4" key="1">
    <citation type="submission" date="2012-12" db="EMBL/GenBank/DDBJ databases">
        <authorList>
            <person name="Hellsten U."/>
            <person name="Grimwood J."/>
            <person name="Chapman J.A."/>
            <person name="Shapiro H."/>
            <person name="Aerts A."/>
            <person name="Otillar R.P."/>
            <person name="Terry A.Y."/>
            <person name="Boore J.L."/>
            <person name="Simakov O."/>
            <person name="Marletaz F."/>
            <person name="Cho S.-J."/>
            <person name="Edsinger-Gonzales E."/>
            <person name="Havlak P."/>
            <person name="Kuo D.-H."/>
            <person name="Larsson T."/>
            <person name="Lv J."/>
            <person name="Arendt D."/>
            <person name="Savage R."/>
            <person name="Osoegawa K."/>
            <person name="de Jong P."/>
            <person name="Lindberg D.R."/>
            <person name="Seaver E.C."/>
            <person name="Weisblat D.A."/>
            <person name="Putnam N.H."/>
            <person name="Grigoriev I.V."/>
            <person name="Rokhsar D.S."/>
        </authorList>
    </citation>
    <scope>NUCLEOTIDE SEQUENCE</scope>
    <source>
        <strain evidence="4">I ESC-2004</strain>
    </source>
</reference>
<evidence type="ECO:0000313" key="2">
    <source>
        <dbReference type="EMBL" id="ELT98987.1"/>
    </source>
</evidence>
<reference evidence="3" key="3">
    <citation type="submission" date="2015-06" db="UniProtKB">
        <authorList>
            <consortium name="EnsemblMetazoa"/>
        </authorList>
    </citation>
    <scope>IDENTIFICATION</scope>
</reference>
<dbReference type="EMBL" id="AMQN01010240">
    <property type="status" value="NOT_ANNOTATED_CDS"/>
    <property type="molecule type" value="Genomic_DNA"/>
</dbReference>
<accession>R7TZD0</accession>
<proteinExistence type="predicted"/>
<organism evidence="2">
    <name type="scientific">Capitella teleta</name>
    <name type="common">Polychaete worm</name>
    <dbReference type="NCBI Taxonomy" id="283909"/>
    <lineage>
        <taxon>Eukaryota</taxon>
        <taxon>Metazoa</taxon>
        <taxon>Spiralia</taxon>
        <taxon>Lophotrochozoa</taxon>
        <taxon>Annelida</taxon>
        <taxon>Polychaeta</taxon>
        <taxon>Sedentaria</taxon>
        <taxon>Scolecida</taxon>
        <taxon>Capitellidae</taxon>
        <taxon>Capitella</taxon>
    </lineage>
</organism>
<gene>
    <name evidence="2" type="ORF">CAPTEDRAFT_205951</name>
</gene>
<feature type="region of interest" description="Disordered" evidence="1">
    <location>
        <begin position="128"/>
        <end position="154"/>
    </location>
</feature>
<reference evidence="2 4" key="2">
    <citation type="journal article" date="2013" name="Nature">
        <title>Insights into bilaterian evolution from three spiralian genomes.</title>
        <authorList>
            <person name="Simakov O."/>
            <person name="Marletaz F."/>
            <person name="Cho S.J."/>
            <person name="Edsinger-Gonzales E."/>
            <person name="Havlak P."/>
            <person name="Hellsten U."/>
            <person name="Kuo D.H."/>
            <person name="Larsson T."/>
            <person name="Lv J."/>
            <person name="Arendt D."/>
            <person name="Savage R."/>
            <person name="Osoegawa K."/>
            <person name="de Jong P."/>
            <person name="Grimwood J."/>
            <person name="Chapman J.A."/>
            <person name="Shapiro H."/>
            <person name="Aerts A."/>
            <person name="Otillar R.P."/>
            <person name="Terry A.Y."/>
            <person name="Boore J.L."/>
            <person name="Grigoriev I.V."/>
            <person name="Lindberg D.R."/>
            <person name="Seaver E.C."/>
            <person name="Weisblat D.A."/>
            <person name="Putnam N.H."/>
            <person name="Rokhsar D.S."/>
        </authorList>
    </citation>
    <scope>NUCLEOTIDE SEQUENCE</scope>
    <source>
        <strain evidence="2 4">I ESC-2004</strain>
    </source>
</reference>
<dbReference type="HOGENOM" id="CLU_1367393_0_0_1"/>
<dbReference type="Proteomes" id="UP000014760">
    <property type="component" value="Unassembled WGS sequence"/>
</dbReference>
<evidence type="ECO:0000313" key="3">
    <source>
        <dbReference type="EnsemblMetazoa" id="CapteP205951"/>
    </source>
</evidence>
<keyword evidence="4" id="KW-1185">Reference proteome</keyword>
<sequence length="200" mass="23548">MNIGRIDDSKENVCLSGLQYSKSVEAKRVYFASSQFIRLYLICDFSNIIRGMDDDTRNVLFESMKGRCAGRRHPIAQRLTTNKSNRKLYLEHKQLERECSAIVRQYLLDVKIAEARLHKQRFEMTKKRERLQREQTTLESETKRRHAALEEERQRHLKKQRVALTCIRVAPSSTTFQLEHALAHTARLLQKTKPTPHPMR</sequence>
<evidence type="ECO:0000256" key="1">
    <source>
        <dbReference type="SAM" id="MobiDB-lite"/>
    </source>
</evidence>
<protein>
    <submittedName>
        <fullName evidence="2 3">Uncharacterized protein</fullName>
    </submittedName>
</protein>
<name>R7TZD0_CAPTE</name>
<evidence type="ECO:0000313" key="4">
    <source>
        <dbReference type="Proteomes" id="UP000014760"/>
    </source>
</evidence>
<dbReference type="AlphaFoldDB" id="R7TZD0"/>